<feature type="compositionally biased region" description="Polar residues" evidence="1">
    <location>
        <begin position="98"/>
        <end position="110"/>
    </location>
</feature>
<evidence type="ECO:0000256" key="1">
    <source>
        <dbReference type="SAM" id="MobiDB-lite"/>
    </source>
</evidence>
<name>A0A1W2DIS6_KIBAR</name>
<feature type="region of interest" description="Disordered" evidence="1">
    <location>
        <begin position="66"/>
        <end position="147"/>
    </location>
</feature>
<dbReference type="EMBL" id="FWXV01000002">
    <property type="protein sequence ID" value="SMC96982.1"/>
    <property type="molecule type" value="Genomic_DNA"/>
</dbReference>
<reference evidence="3 4" key="1">
    <citation type="submission" date="2017-04" db="EMBL/GenBank/DDBJ databases">
        <authorList>
            <person name="Afonso C.L."/>
            <person name="Miller P.J."/>
            <person name="Scott M.A."/>
            <person name="Spackman E."/>
            <person name="Goraichik I."/>
            <person name="Dimitrov K.M."/>
            <person name="Suarez D.L."/>
            <person name="Swayne D.E."/>
        </authorList>
    </citation>
    <scope>NUCLEOTIDE SEQUENCE [LARGE SCALE GENOMIC DNA]</scope>
    <source>
        <strain evidence="3 4">DSM 43828</strain>
    </source>
</reference>
<dbReference type="OrthoDB" id="3698912at2"/>
<dbReference type="RefSeq" id="WP_051894997.1">
    <property type="nucleotide sequence ID" value="NZ_FWXV01000002.1"/>
</dbReference>
<evidence type="ECO:0000313" key="3">
    <source>
        <dbReference type="EMBL" id="SMC96982.1"/>
    </source>
</evidence>
<evidence type="ECO:0000256" key="2">
    <source>
        <dbReference type="SAM" id="Phobius"/>
    </source>
</evidence>
<proteinExistence type="predicted"/>
<dbReference type="AlphaFoldDB" id="A0A1W2DIS6"/>
<feature type="compositionally biased region" description="Low complexity" evidence="1">
    <location>
        <begin position="83"/>
        <end position="97"/>
    </location>
</feature>
<sequence length="262" mass="26944">MDLEDELNRLFKDERLDMRVAPDAETHVVAGAKRVKRRRVAMMSAAGVLSAAVLAGGAFVLAQPSPQSSQIANQPTDLPVDNPSSPSEAPPSSATTEQSTLPAAPPNTSRPVEPAPGTVRNPPKTTSTTVPPIAPAATLGPNGFGNMRLGMTEEELLATGQVQGTQKPPTTGCTSYTTKTAGGTVWVSPDSGVVAFVFRSGVATPERVGIGSTLEAVKATYPDFSGNSAKVPGNASAKYQFSITGGKVSGLNLLAAQQDCVS</sequence>
<keyword evidence="2" id="KW-1133">Transmembrane helix</keyword>
<keyword evidence="2" id="KW-0472">Membrane</keyword>
<keyword evidence="4" id="KW-1185">Reference proteome</keyword>
<evidence type="ECO:0000313" key="4">
    <source>
        <dbReference type="Proteomes" id="UP000192674"/>
    </source>
</evidence>
<organism evidence="3 4">
    <name type="scientific">Kibdelosporangium aridum</name>
    <dbReference type="NCBI Taxonomy" id="2030"/>
    <lineage>
        <taxon>Bacteria</taxon>
        <taxon>Bacillati</taxon>
        <taxon>Actinomycetota</taxon>
        <taxon>Actinomycetes</taxon>
        <taxon>Pseudonocardiales</taxon>
        <taxon>Pseudonocardiaceae</taxon>
        <taxon>Kibdelosporangium</taxon>
    </lineage>
</organism>
<feature type="transmembrane region" description="Helical" evidence="2">
    <location>
        <begin position="40"/>
        <end position="62"/>
    </location>
</feature>
<feature type="compositionally biased region" description="Polar residues" evidence="1">
    <location>
        <begin position="66"/>
        <end position="76"/>
    </location>
</feature>
<accession>A0A1W2DIS6</accession>
<gene>
    <name evidence="3" type="ORF">SAMN05661093_03382</name>
</gene>
<keyword evidence="2" id="KW-0812">Transmembrane</keyword>
<dbReference type="Proteomes" id="UP000192674">
    <property type="component" value="Unassembled WGS sequence"/>
</dbReference>
<protein>
    <submittedName>
        <fullName evidence="3">Uncharacterized protein</fullName>
    </submittedName>
</protein>